<accession>A0A345PHQ0</accession>
<sequence>MDDFFSPLVNVLKIIYDSIATYVIGTVIWIIELIRNFLLDTGIIDNVITATVIAVAIIFIIFLVLVGWFLGPLRVYGGDYDSDDN</sequence>
<dbReference type="Proteomes" id="UP000253908">
    <property type="component" value="Chromosome"/>
</dbReference>
<dbReference type="RefSeq" id="WP_114916818.1">
    <property type="nucleotide sequence ID" value="NZ_CP024848.1"/>
</dbReference>
<name>A0A345PHQ0_9BACI</name>
<feature type="transmembrane region" description="Helical" evidence="1">
    <location>
        <begin position="14"/>
        <end position="34"/>
    </location>
</feature>
<gene>
    <name evidence="2" type="ORF">CUC15_11620</name>
</gene>
<proteinExistence type="predicted"/>
<organism evidence="2 3">
    <name type="scientific">Oceanobacillus zhaokaii</name>
    <dbReference type="NCBI Taxonomy" id="2052660"/>
    <lineage>
        <taxon>Bacteria</taxon>
        <taxon>Bacillati</taxon>
        <taxon>Bacillota</taxon>
        <taxon>Bacilli</taxon>
        <taxon>Bacillales</taxon>
        <taxon>Bacillaceae</taxon>
        <taxon>Oceanobacillus</taxon>
    </lineage>
</organism>
<keyword evidence="3" id="KW-1185">Reference proteome</keyword>
<evidence type="ECO:0000256" key="1">
    <source>
        <dbReference type="SAM" id="Phobius"/>
    </source>
</evidence>
<keyword evidence="1" id="KW-0812">Transmembrane</keyword>
<dbReference type="AlphaFoldDB" id="A0A345PHQ0"/>
<dbReference type="KEGG" id="ocn:CUC15_11620"/>
<keyword evidence="1" id="KW-0472">Membrane</keyword>
<dbReference type="EMBL" id="CP024848">
    <property type="protein sequence ID" value="AXI09530.1"/>
    <property type="molecule type" value="Genomic_DNA"/>
</dbReference>
<dbReference type="OrthoDB" id="2721603at2"/>
<protein>
    <submittedName>
        <fullName evidence="2">Uncharacterized protein</fullName>
    </submittedName>
</protein>
<reference evidence="3" key="1">
    <citation type="submission" date="2017-11" db="EMBL/GenBank/DDBJ databases">
        <authorList>
            <person name="Zhu W."/>
        </authorList>
    </citation>
    <scope>NUCLEOTIDE SEQUENCE [LARGE SCALE GENOMIC DNA]</scope>
    <source>
        <strain evidence="3">160</strain>
    </source>
</reference>
<evidence type="ECO:0000313" key="3">
    <source>
        <dbReference type="Proteomes" id="UP000253908"/>
    </source>
</evidence>
<evidence type="ECO:0000313" key="2">
    <source>
        <dbReference type="EMBL" id="AXI09530.1"/>
    </source>
</evidence>
<feature type="transmembrane region" description="Helical" evidence="1">
    <location>
        <begin position="46"/>
        <end position="70"/>
    </location>
</feature>
<keyword evidence="1" id="KW-1133">Transmembrane helix</keyword>